<proteinExistence type="predicted"/>
<keyword evidence="3" id="KW-1185">Reference proteome</keyword>
<accession>A0ABQ1VH86</accession>
<evidence type="ECO:0000256" key="1">
    <source>
        <dbReference type="SAM" id="MobiDB-lite"/>
    </source>
</evidence>
<comment type="caution">
    <text evidence="2">The sequence shown here is derived from an EMBL/GenBank/DDBJ whole genome shotgun (WGS) entry which is preliminary data.</text>
</comment>
<sequence length="66" mass="7390">MRVSFFDPKERARQKADSRAADDEDLRAGHITRKELNIRNGGYGLMKGSKLVLSVKRTPATGKDTE</sequence>
<dbReference type="Proteomes" id="UP000640509">
    <property type="component" value="Unassembled WGS sequence"/>
</dbReference>
<feature type="compositionally biased region" description="Basic and acidic residues" evidence="1">
    <location>
        <begin position="7"/>
        <end position="21"/>
    </location>
</feature>
<name>A0ABQ1VH86_9RHOB</name>
<protein>
    <submittedName>
        <fullName evidence="2">Uncharacterized protein</fullName>
    </submittedName>
</protein>
<dbReference type="RefSeq" id="WP_103171164.1">
    <property type="nucleotide sequence ID" value="NZ_BMIV01000004.1"/>
</dbReference>
<reference evidence="3" key="1">
    <citation type="journal article" date="2019" name="Int. J. Syst. Evol. Microbiol.">
        <title>The Global Catalogue of Microorganisms (GCM) 10K type strain sequencing project: providing services to taxonomists for standard genome sequencing and annotation.</title>
        <authorList>
            <consortium name="The Broad Institute Genomics Platform"/>
            <consortium name="The Broad Institute Genome Sequencing Center for Infectious Disease"/>
            <person name="Wu L."/>
            <person name="Ma J."/>
        </authorList>
    </citation>
    <scope>NUCLEOTIDE SEQUENCE [LARGE SCALE GENOMIC DNA]</scope>
    <source>
        <strain evidence="3">CGMCC 1.15419</strain>
    </source>
</reference>
<evidence type="ECO:0000313" key="3">
    <source>
        <dbReference type="Proteomes" id="UP000640509"/>
    </source>
</evidence>
<feature type="region of interest" description="Disordered" evidence="1">
    <location>
        <begin position="1"/>
        <end position="21"/>
    </location>
</feature>
<organism evidence="2 3">
    <name type="scientific">Paracoccus acridae</name>
    <dbReference type="NCBI Taxonomy" id="1795310"/>
    <lineage>
        <taxon>Bacteria</taxon>
        <taxon>Pseudomonadati</taxon>
        <taxon>Pseudomonadota</taxon>
        <taxon>Alphaproteobacteria</taxon>
        <taxon>Rhodobacterales</taxon>
        <taxon>Paracoccaceae</taxon>
        <taxon>Paracoccus</taxon>
    </lineage>
</organism>
<evidence type="ECO:0000313" key="2">
    <source>
        <dbReference type="EMBL" id="GGF65476.1"/>
    </source>
</evidence>
<dbReference type="EMBL" id="BMIV01000004">
    <property type="protein sequence ID" value="GGF65476.1"/>
    <property type="molecule type" value="Genomic_DNA"/>
</dbReference>
<gene>
    <name evidence="2" type="ORF">GCM10011402_17060</name>
</gene>